<evidence type="ECO:0000256" key="7">
    <source>
        <dbReference type="ARBA" id="ARBA00023136"/>
    </source>
</evidence>
<evidence type="ECO:0000313" key="16">
    <source>
        <dbReference type="Proteomes" id="UP001497497"/>
    </source>
</evidence>
<keyword evidence="11" id="KW-0407">Ion channel</keyword>
<dbReference type="InterPro" id="IPR052192">
    <property type="entry name" value="Insect_Ionotropic_Sensory_Rcpt"/>
</dbReference>
<dbReference type="SUPFAM" id="SSF53850">
    <property type="entry name" value="Periplasmic binding protein-like II"/>
    <property type="match status" value="1"/>
</dbReference>
<evidence type="ECO:0000256" key="9">
    <source>
        <dbReference type="ARBA" id="ARBA00023180"/>
    </source>
</evidence>
<dbReference type="Gene3D" id="3.40.190.10">
    <property type="entry name" value="Periplasmic binding protein-like II"/>
    <property type="match status" value="1"/>
</dbReference>
<dbReference type="GO" id="GO:0015276">
    <property type="term" value="F:ligand-gated monoatomic ion channel activity"/>
    <property type="evidence" value="ECO:0007669"/>
    <property type="project" value="InterPro"/>
</dbReference>
<feature type="domain" description="Ionotropic glutamate receptor L-glutamate and glycine-binding" evidence="14">
    <location>
        <begin position="4"/>
        <end position="65"/>
    </location>
</feature>
<dbReference type="Pfam" id="PF00060">
    <property type="entry name" value="Lig_chan"/>
    <property type="match status" value="1"/>
</dbReference>
<sequence length="296" mass="34034">MVEPPEEEFGTLSNQSVSNGLIGMLQRREVDLVMAPLAIDPLRDEVIDFTFPFFTEATLMVLRKPDPAEKKWLTLIRPFDWQVHIAIFISLIVATALITFLERINPYYRHKAITSELHGIADSLMYMFGALINQGGEQLPRSATGRTLLTFWWLYCIVVSSTYSGNLIAFLTVTKEPVPFYSLQGMLGQDKFKWGVMGKSIYEMLFQYSEDPVKQALWERIKTVNQSDPSVLSLNVNEHFGRVKREDYVFIVEKSITDYWHVDECDHILIKENLFTLHYAVGLVNGSPYTDLFSEQ</sequence>
<accession>A0AAV2HIZ7</accession>
<proteinExistence type="predicted"/>
<dbReference type="InterPro" id="IPR019594">
    <property type="entry name" value="Glu/Gly-bd"/>
</dbReference>
<reference evidence="15 16" key="1">
    <citation type="submission" date="2024-04" db="EMBL/GenBank/DDBJ databases">
        <authorList>
            <consortium name="Genoscope - CEA"/>
            <person name="William W."/>
        </authorList>
    </citation>
    <scope>NUCLEOTIDE SEQUENCE [LARGE SCALE GENOMIC DNA]</scope>
</reference>
<dbReference type="Proteomes" id="UP001497497">
    <property type="component" value="Unassembled WGS sequence"/>
</dbReference>
<evidence type="ECO:0000256" key="8">
    <source>
        <dbReference type="ARBA" id="ARBA00023170"/>
    </source>
</evidence>
<dbReference type="GO" id="GO:0050906">
    <property type="term" value="P:detection of stimulus involved in sensory perception"/>
    <property type="evidence" value="ECO:0007669"/>
    <property type="project" value="UniProtKB-ARBA"/>
</dbReference>
<keyword evidence="2" id="KW-0813">Transport</keyword>
<dbReference type="PANTHER" id="PTHR42643">
    <property type="entry name" value="IONOTROPIC RECEPTOR 20A-RELATED"/>
    <property type="match status" value="1"/>
</dbReference>
<name>A0AAV2HIZ7_LYMST</name>
<keyword evidence="3" id="KW-1003">Cell membrane</keyword>
<keyword evidence="16" id="KW-1185">Reference proteome</keyword>
<keyword evidence="10" id="KW-1071">Ligand-gated ion channel</keyword>
<comment type="subcellular location">
    <subcellularLocation>
        <location evidence="1">Cell membrane</location>
        <topology evidence="1">Multi-pass membrane protein</topology>
    </subcellularLocation>
</comment>
<keyword evidence="9" id="KW-0325">Glycoprotein</keyword>
<protein>
    <submittedName>
        <fullName evidence="15">Uncharacterized protein</fullName>
    </submittedName>
</protein>
<evidence type="ECO:0000313" key="15">
    <source>
        <dbReference type="EMBL" id="CAL1532137.1"/>
    </source>
</evidence>
<dbReference type="EMBL" id="CAXITT010000107">
    <property type="protein sequence ID" value="CAL1532137.1"/>
    <property type="molecule type" value="Genomic_DNA"/>
</dbReference>
<feature type="transmembrane region" description="Helical" evidence="12">
    <location>
        <begin position="81"/>
        <end position="101"/>
    </location>
</feature>
<evidence type="ECO:0000256" key="6">
    <source>
        <dbReference type="ARBA" id="ARBA00023065"/>
    </source>
</evidence>
<evidence type="ECO:0000256" key="11">
    <source>
        <dbReference type="ARBA" id="ARBA00023303"/>
    </source>
</evidence>
<dbReference type="AlphaFoldDB" id="A0AAV2HIZ7"/>
<keyword evidence="7 12" id="KW-0472">Membrane</keyword>
<evidence type="ECO:0000259" key="13">
    <source>
        <dbReference type="Pfam" id="PF00060"/>
    </source>
</evidence>
<keyword evidence="4 12" id="KW-0812">Transmembrane</keyword>
<evidence type="ECO:0000256" key="2">
    <source>
        <dbReference type="ARBA" id="ARBA00022448"/>
    </source>
</evidence>
<feature type="domain" description="Ionotropic glutamate receptor C-terminal" evidence="13">
    <location>
        <begin position="81"/>
        <end position="215"/>
    </location>
</feature>
<dbReference type="InterPro" id="IPR001320">
    <property type="entry name" value="Iontro_rcpt_C"/>
</dbReference>
<organism evidence="15 16">
    <name type="scientific">Lymnaea stagnalis</name>
    <name type="common">Great pond snail</name>
    <name type="synonym">Helix stagnalis</name>
    <dbReference type="NCBI Taxonomy" id="6523"/>
    <lineage>
        <taxon>Eukaryota</taxon>
        <taxon>Metazoa</taxon>
        <taxon>Spiralia</taxon>
        <taxon>Lophotrochozoa</taxon>
        <taxon>Mollusca</taxon>
        <taxon>Gastropoda</taxon>
        <taxon>Heterobranchia</taxon>
        <taxon>Euthyneura</taxon>
        <taxon>Panpulmonata</taxon>
        <taxon>Hygrophila</taxon>
        <taxon>Lymnaeoidea</taxon>
        <taxon>Lymnaeidae</taxon>
        <taxon>Lymnaea</taxon>
    </lineage>
</organism>
<keyword evidence="6" id="KW-0406">Ion transport</keyword>
<evidence type="ECO:0000256" key="10">
    <source>
        <dbReference type="ARBA" id="ARBA00023286"/>
    </source>
</evidence>
<comment type="caution">
    <text evidence="15">The sequence shown here is derived from an EMBL/GenBank/DDBJ whole genome shotgun (WGS) entry which is preliminary data.</text>
</comment>
<feature type="transmembrane region" description="Helical" evidence="12">
    <location>
        <begin position="152"/>
        <end position="173"/>
    </location>
</feature>
<evidence type="ECO:0000256" key="1">
    <source>
        <dbReference type="ARBA" id="ARBA00004651"/>
    </source>
</evidence>
<evidence type="ECO:0000256" key="5">
    <source>
        <dbReference type="ARBA" id="ARBA00022989"/>
    </source>
</evidence>
<evidence type="ECO:0000256" key="3">
    <source>
        <dbReference type="ARBA" id="ARBA00022475"/>
    </source>
</evidence>
<dbReference type="Pfam" id="PF10613">
    <property type="entry name" value="Lig_chan-Glu_bd"/>
    <property type="match status" value="1"/>
</dbReference>
<evidence type="ECO:0000256" key="12">
    <source>
        <dbReference type="SAM" id="Phobius"/>
    </source>
</evidence>
<dbReference type="PANTHER" id="PTHR42643:SF24">
    <property type="entry name" value="IONOTROPIC RECEPTOR 60A"/>
    <property type="match status" value="1"/>
</dbReference>
<dbReference type="Gene3D" id="1.10.287.70">
    <property type="match status" value="1"/>
</dbReference>
<keyword evidence="8" id="KW-0675">Receptor</keyword>
<evidence type="ECO:0000259" key="14">
    <source>
        <dbReference type="Pfam" id="PF10613"/>
    </source>
</evidence>
<gene>
    <name evidence="15" type="ORF">GSLYS_00006216001</name>
</gene>
<evidence type="ECO:0000256" key="4">
    <source>
        <dbReference type="ARBA" id="ARBA00022692"/>
    </source>
</evidence>
<dbReference type="GO" id="GO:0005886">
    <property type="term" value="C:plasma membrane"/>
    <property type="evidence" value="ECO:0007669"/>
    <property type="project" value="UniProtKB-SubCell"/>
</dbReference>
<keyword evidence="5 12" id="KW-1133">Transmembrane helix</keyword>